<feature type="transmembrane region" description="Helical" evidence="9">
    <location>
        <begin position="36"/>
        <end position="55"/>
    </location>
</feature>
<evidence type="ECO:0000256" key="9">
    <source>
        <dbReference type="SAM" id="Phobius"/>
    </source>
</evidence>
<dbReference type="GO" id="GO:0030001">
    <property type="term" value="P:metal ion transport"/>
    <property type="evidence" value="ECO:0007669"/>
    <property type="project" value="UniProtKB-ARBA"/>
</dbReference>
<comment type="similarity">
    <text evidence="2">Belongs to the TrkH potassium transport family.</text>
</comment>
<dbReference type="AlphaFoldDB" id="A0A645IJM1"/>
<evidence type="ECO:0000256" key="7">
    <source>
        <dbReference type="ARBA" id="ARBA00023065"/>
    </source>
</evidence>
<keyword evidence="3" id="KW-0813">Transport</keyword>
<keyword evidence="6 9" id="KW-1133">Transmembrane helix</keyword>
<dbReference type="PANTHER" id="PTHR32024:SF2">
    <property type="entry name" value="TRK SYSTEM POTASSIUM UPTAKE PROTEIN TRKG-RELATED"/>
    <property type="match status" value="1"/>
</dbReference>
<sequence>MFKQCRQELHQLAHPRALLNIKVGNSMVSDRVVRSVWSFFFLYVVFTSFFIWALNLMGYDLFSSFATVAACINNMGLGFGVTATTFGTLNEEAKLLMCAAMIMGRLEIYPILILFSRMFWRA</sequence>
<keyword evidence="7" id="KW-0406">Ion transport</keyword>
<organism evidence="10">
    <name type="scientific">bioreactor metagenome</name>
    <dbReference type="NCBI Taxonomy" id="1076179"/>
    <lineage>
        <taxon>unclassified sequences</taxon>
        <taxon>metagenomes</taxon>
        <taxon>ecological metagenomes</taxon>
    </lineage>
</organism>
<name>A0A645IJM1_9ZZZZ</name>
<comment type="subcellular location">
    <subcellularLocation>
        <location evidence="1">Cell membrane</location>
        <topology evidence="1">Multi-pass membrane protein</topology>
    </subcellularLocation>
</comment>
<reference evidence="10" key="1">
    <citation type="submission" date="2019-08" db="EMBL/GenBank/DDBJ databases">
        <authorList>
            <person name="Kucharzyk K."/>
            <person name="Murdoch R.W."/>
            <person name="Higgins S."/>
            <person name="Loffler F."/>
        </authorList>
    </citation>
    <scope>NUCLEOTIDE SEQUENCE</scope>
</reference>
<keyword evidence="4" id="KW-1003">Cell membrane</keyword>
<dbReference type="EMBL" id="VSSQ01116631">
    <property type="protein sequence ID" value="MPN51477.1"/>
    <property type="molecule type" value="Genomic_DNA"/>
</dbReference>
<keyword evidence="5 9" id="KW-0812">Transmembrane</keyword>
<proteinExistence type="inferred from homology"/>
<evidence type="ECO:0000313" key="10">
    <source>
        <dbReference type="EMBL" id="MPN51477.1"/>
    </source>
</evidence>
<evidence type="ECO:0000256" key="5">
    <source>
        <dbReference type="ARBA" id="ARBA00022692"/>
    </source>
</evidence>
<dbReference type="Pfam" id="PF02386">
    <property type="entry name" value="TrkH"/>
    <property type="match status" value="1"/>
</dbReference>
<dbReference type="GO" id="GO:0005886">
    <property type="term" value="C:plasma membrane"/>
    <property type="evidence" value="ECO:0007669"/>
    <property type="project" value="UniProtKB-SubCell"/>
</dbReference>
<keyword evidence="8 9" id="KW-0472">Membrane</keyword>
<dbReference type="InterPro" id="IPR003445">
    <property type="entry name" value="Cat_transpt"/>
</dbReference>
<gene>
    <name evidence="10" type="primary">trkG_18</name>
    <name evidence="10" type="ORF">SDC9_199123</name>
</gene>
<protein>
    <submittedName>
        <fullName evidence="10">Trk system potassium uptake protein TrkG</fullName>
    </submittedName>
</protein>
<comment type="caution">
    <text evidence="10">The sequence shown here is derived from an EMBL/GenBank/DDBJ whole genome shotgun (WGS) entry which is preliminary data.</text>
</comment>
<accession>A0A645IJM1</accession>
<evidence type="ECO:0000256" key="8">
    <source>
        <dbReference type="ARBA" id="ARBA00023136"/>
    </source>
</evidence>
<evidence type="ECO:0000256" key="4">
    <source>
        <dbReference type="ARBA" id="ARBA00022475"/>
    </source>
</evidence>
<feature type="transmembrane region" description="Helical" evidence="9">
    <location>
        <begin position="95"/>
        <end position="120"/>
    </location>
</feature>
<evidence type="ECO:0000256" key="3">
    <source>
        <dbReference type="ARBA" id="ARBA00022448"/>
    </source>
</evidence>
<feature type="transmembrane region" description="Helical" evidence="9">
    <location>
        <begin position="61"/>
        <end position="83"/>
    </location>
</feature>
<dbReference type="PANTHER" id="PTHR32024">
    <property type="entry name" value="TRK SYSTEM POTASSIUM UPTAKE PROTEIN TRKG-RELATED"/>
    <property type="match status" value="1"/>
</dbReference>
<evidence type="ECO:0000256" key="1">
    <source>
        <dbReference type="ARBA" id="ARBA00004651"/>
    </source>
</evidence>
<dbReference type="GO" id="GO:0008324">
    <property type="term" value="F:monoatomic cation transmembrane transporter activity"/>
    <property type="evidence" value="ECO:0007669"/>
    <property type="project" value="InterPro"/>
</dbReference>
<evidence type="ECO:0000256" key="2">
    <source>
        <dbReference type="ARBA" id="ARBA00009137"/>
    </source>
</evidence>
<evidence type="ECO:0000256" key="6">
    <source>
        <dbReference type="ARBA" id="ARBA00022989"/>
    </source>
</evidence>